<feature type="coiled-coil region" evidence="1">
    <location>
        <begin position="46"/>
        <end position="73"/>
    </location>
</feature>
<dbReference type="EMBL" id="JBHMBW010000062">
    <property type="protein sequence ID" value="MFB9629660.1"/>
    <property type="molecule type" value="Genomic_DNA"/>
</dbReference>
<sequence length="294" mass="32923">MNGWERVAEAVGAGDASRTADEVLRLDAAERREVAHRLPHHIGPAREAAHARFDNLRAEKERARERFVAAEVAGGLSMEEAVHRWWTTEVHHSQVGWRMRDNWIAPLRVAGAGALGGAAAAAAWIFRRDFSGRGEDLPLEPLLRVIAARPAEWQADLAVRVAGRLRGTRRQLEDGTVALALELLRRTGAPPPDHEPLVVAWASTEPDLQVDPLAEHLIPRLFEAEGVGRVLRDERDDEGRGRRSWLRALRDLADAGRIEREALVDGCVRRFLRGGSATDLRFFVRLHDRLWVLK</sequence>
<keyword evidence="1" id="KW-0175">Coiled coil</keyword>
<reference evidence="2 3" key="1">
    <citation type="submission" date="2024-09" db="EMBL/GenBank/DDBJ databases">
        <authorList>
            <person name="Sun Q."/>
            <person name="Mori K."/>
        </authorList>
    </citation>
    <scope>NUCLEOTIDE SEQUENCE [LARGE SCALE GENOMIC DNA]</scope>
    <source>
        <strain evidence="2 3">JCM 3143</strain>
    </source>
</reference>
<evidence type="ECO:0000256" key="1">
    <source>
        <dbReference type="SAM" id="Coils"/>
    </source>
</evidence>
<dbReference type="Proteomes" id="UP001589532">
    <property type="component" value="Unassembled WGS sequence"/>
</dbReference>
<organism evidence="2 3">
    <name type="scientific">Nonomuraea helvata</name>
    <dbReference type="NCBI Taxonomy" id="37484"/>
    <lineage>
        <taxon>Bacteria</taxon>
        <taxon>Bacillati</taxon>
        <taxon>Actinomycetota</taxon>
        <taxon>Actinomycetes</taxon>
        <taxon>Streptosporangiales</taxon>
        <taxon>Streptosporangiaceae</taxon>
        <taxon>Nonomuraea</taxon>
    </lineage>
</organism>
<proteinExistence type="predicted"/>
<name>A0ABV5SDB2_9ACTN</name>
<gene>
    <name evidence="2" type="ORF">ACFFSA_41865</name>
</gene>
<protein>
    <submittedName>
        <fullName evidence="2">Uncharacterized protein</fullName>
    </submittedName>
</protein>
<dbReference type="RefSeq" id="WP_344990208.1">
    <property type="nucleotide sequence ID" value="NZ_BAAAXV010000005.1"/>
</dbReference>
<evidence type="ECO:0000313" key="2">
    <source>
        <dbReference type="EMBL" id="MFB9629660.1"/>
    </source>
</evidence>
<keyword evidence="3" id="KW-1185">Reference proteome</keyword>
<accession>A0ABV5SDB2</accession>
<comment type="caution">
    <text evidence="2">The sequence shown here is derived from an EMBL/GenBank/DDBJ whole genome shotgun (WGS) entry which is preliminary data.</text>
</comment>
<evidence type="ECO:0000313" key="3">
    <source>
        <dbReference type="Proteomes" id="UP001589532"/>
    </source>
</evidence>